<feature type="transmembrane region" description="Helical" evidence="6">
    <location>
        <begin position="204"/>
        <end position="224"/>
    </location>
</feature>
<dbReference type="AlphaFoldDB" id="M0LTY0"/>
<organism evidence="7 8">
    <name type="scientific">Halococcus hamelinensis 100A6</name>
    <dbReference type="NCBI Taxonomy" id="1132509"/>
    <lineage>
        <taxon>Archaea</taxon>
        <taxon>Methanobacteriati</taxon>
        <taxon>Methanobacteriota</taxon>
        <taxon>Stenosarchaea group</taxon>
        <taxon>Halobacteria</taxon>
        <taxon>Halobacteriales</taxon>
        <taxon>Halococcaceae</taxon>
        <taxon>Halococcus</taxon>
    </lineage>
</organism>
<proteinExistence type="predicted"/>
<feature type="transmembrane region" description="Helical" evidence="6">
    <location>
        <begin position="66"/>
        <end position="88"/>
    </location>
</feature>
<evidence type="ECO:0000256" key="5">
    <source>
        <dbReference type="ARBA" id="ARBA00023136"/>
    </source>
</evidence>
<dbReference type="eggNOG" id="arCOG00480">
    <property type="taxonomic scope" value="Archaea"/>
</dbReference>
<keyword evidence="3 6" id="KW-0812">Transmembrane</keyword>
<evidence type="ECO:0000256" key="6">
    <source>
        <dbReference type="SAM" id="Phobius"/>
    </source>
</evidence>
<dbReference type="GO" id="GO:0009234">
    <property type="term" value="P:menaquinone biosynthetic process"/>
    <property type="evidence" value="ECO:0007669"/>
    <property type="project" value="TreeGrafter"/>
</dbReference>
<evidence type="ECO:0000256" key="3">
    <source>
        <dbReference type="ARBA" id="ARBA00022692"/>
    </source>
</evidence>
<dbReference type="GO" id="GO:0004659">
    <property type="term" value="F:prenyltransferase activity"/>
    <property type="evidence" value="ECO:0007669"/>
    <property type="project" value="InterPro"/>
</dbReference>
<dbReference type="GO" id="GO:0005886">
    <property type="term" value="C:plasma membrane"/>
    <property type="evidence" value="ECO:0007669"/>
    <property type="project" value="UniProtKB-SubCell"/>
</dbReference>
<comment type="subcellular location">
    <subcellularLocation>
        <location evidence="1">Cell membrane</location>
        <topology evidence="1">Multi-pass membrane protein</topology>
    </subcellularLocation>
</comment>
<dbReference type="InterPro" id="IPR026046">
    <property type="entry name" value="UBIAD1"/>
</dbReference>
<gene>
    <name evidence="7" type="ORF">C447_13637</name>
</gene>
<feature type="transmembrane region" description="Helical" evidence="6">
    <location>
        <begin position="270"/>
        <end position="288"/>
    </location>
</feature>
<dbReference type="PATRIC" id="fig|1132509.6.peg.3180"/>
<feature type="transmembrane region" description="Helical" evidence="6">
    <location>
        <begin position="120"/>
        <end position="143"/>
    </location>
</feature>
<evidence type="ECO:0000313" key="8">
    <source>
        <dbReference type="Proteomes" id="UP000011566"/>
    </source>
</evidence>
<evidence type="ECO:0000256" key="1">
    <source>
        <dbReference type="ARBA" id="ARBA00004651"/>
    </source>
</evidence>
<dbReference type="Proteomes" id="UP000011566">
    <property type="component" value="Unassembled WGS sequence"/>
</dbReference>
<keyword evidence="4 6" id="KW-1133">Transmembrane helix</keyword>
<name>M0LTY0_9EURY</name>
<keyword evidence="8" id="KW-1185">Reference proteome</keyword>
<keyword evidence="5 6" id="KW-0472">Membrane</keyword>
<feature type="transmembrane region" description="Helical" evidence="6">
    <location>
        <begin position="300"/>
        <end position="320"/>
    </location>
</feature>
<feature type="transmembrane region" description="Helical" evidence="6">
    <location>
        <begin position="179"/>
        <end position="198"/>
    </location>
</feature>
<reference evidence="7 8" key="1">
    <citation type="journal article" date="2014" name="PLoS Genet.">
        <title>Phylogenetically driven sequencing of extremely halophilic archaea reveals strategies for static and dynamic osmo-response.</title>
        <authorList>
            <person name="Becker E.A."/>
            <person name="Seitzer P.M."/>
            <person name="Tritt A."/>
            <person name="Larsen D."/>
            <person name="Krusor M."/>
            <person name="Yao A.I."/>
            <person name="Wu D."/>
            <person name="Madern D."/>
            <person name="Eisen J.A."/>
            <person name="Darling A.E."/>
            <person name="Facciotti M.T."/>
        </authorList>
    </citation>
    <scope>NUCLEOTIDE SEQUENCE [LARGE SCALE GENOMIC DNA]</scope>
    <source>
        <strain evidence="7 8">100A6</strain>
    </source>
</reference>
<comment type="caution">
    <text evidence="7">The sequence shown here is derived from an EMBL/GenBank/DDBJ whole genome shotgun (WGS) entry which is preliminary data.</text>
</comment>
<feature type="transmembrane region" description="Helical" evidence="6">
    <location>
        <begin position="245"/>
        <end position="264"/>
    </location>
</feature>
<evidence type="ECO:0000256" key="4">
    <source>
        <dbReference type="ARBA" id="ARBA00022989"/>
    </source>
</evidence>
<dbReference type="InterPro" id="IPR000537">
    <property type="entry name" value="UbiA_prenyltransferase"/>
</dbReference>
<dbReference type="CDD" id="cd13962">
    <property type="entry name" value="PT_UbiA_UBIAD1"/>
    <property type="match status" value="1"/>
</dbReference>
<dbReference type="RefSeq" id="WP_007694805.1">
    <property type="nucleotide sequence ID" value="NZ_AJRK01000083.1"/>
</dbReference>
<dbReference type="GO" id="GO:0042371">
    <property type="term" value="P:vitamin K biosynthetic process"/>
    <property type="evidence" value="ECO:0007669"/>
    <property type="project" value="TreeGrafter"/>
</dbReference>
<accession>M0LTY0</accession>
<keyword evidence="2 7" id="KW-0808">Transferase</keyword>
<dbReference type="PANTHER" id="PTHR13929:SF0">
    <property type="entry name" value="UBIA PRENYLTRANSFERASE DOMAIN-CONTAINING PROTEIN 1"/>
    <property type="match status" value="1"/>
</dbReference>
<dbReference type="EMBL" id="AOMB01000037">
    <property type="protein sequence ID" value="EMA36911.1"/>
    <property type="molecule type" value="Genomic_DNA"/>
</dbReference>
<dbReference type="Pfam" id="PF01040">
    <property type="entry name" value="UbiA"/>
    <property type="match status" value="1"/>
</dbReference>
<evidence type="ECO:0000313" key="7">
    <source>
        <dbReference type="EMBL" id="EMA36911.1"/>
    </source>
</evidence>
<sequence length="324" mass="33052">MTISSVRLRVVNRLPRLWALWAASRPSQVALVVLVYLLGAGMSTAGPPLVAGAATAATPADVTAPAFASRVLAGTVALLPVAVTIHYANEYADADTDALTERTPFSGGSGALARTGLTRLFLRGATVAALSLSAIVIAVVAGTSRVPPAAVGLLVAILLAGLAYSLSPVALVRRGAGEFVNTALGGVLLPVYGIAVVATPTGAAVLATVPFAAVVGCNLLATHWPDRRADERVGKRTLAVRWSPVGIRRAYVALAGIAGLTTAALWAGGVLPTTVAAAHLSAFPFLVWGRTTLTRQRSPLPSVLAMVVLALVVTVAWWNVGVGL</sequence>
<evidence type="ECO:0000256" key="2">
    <source>
        <dbReference type="ARBA" id="ARBA00022679"/>
    </source>
</evidence>
<feature type="transmembrane region" description="Helical" evidence="6">
    <location>
        <begin position="149"/>
        <end position="172"/>
    </location>
</feature>
<protein>
    <submittedName>
        <fullName evidence="7">UbiA prenyltransferase</fullName>
    </submittedName>
</protein>
<dbReference type="OrthoDB" id="26687at2157"/>
<dbReference type="PANTHER" id="PTHR13929">
    <property type="entry name" value="1,4-DIHYDROXY-2-NAPHTHOATE OCTAPRENYLTRANSFERASE"/>
    <property type="match status" value="1"/>
</dbReference>